<protein>
    <recommendedName>
        <fullName evidence="3">AlgX/AlgJ SGNH hydrolase-like domain-containing protein</fullName>
    </recommendedName>
</protein>
<gene>
    <name evidence="1" type="ORF">FRY98_27925</name>
</gene>
<name>A0A5D0CJY6_9BACL</name>
<dbReference type="AlphaFoldDB" id="A0A5D0CJY6"/>
<dbReference type="Proteomes" id="UP000325218">
    <property type="component" value="Unassembled WGS sequence"/>
</dbReference>
<comment type="caution">
    <text evidence="1">The sequence shown here is derived from an EMBL/GenBank/DDBJ whole genome shotgun (WGS) entry which is preliminary data.</text>
</comment>
<evidence type="ECO:0000313" key="2">
    <source>
        <dbReference type="Proteomes" id="UP000325218"/>
    </source>
</evidence>
<proteinExistence type="predicted"/>
<dbReference type="EMBL" id="VSDO01000007">
    <property type="protein sequence ID" value="TYA09840.1"/>
    <property type="molecule type" value="Genomic_DNA"/>
</dbReference>
<organism evidence="1 2">
    <name type="scientific">Paenibacillus faecis</name>
    <dbReference type="NCBI Taxonomy" id="862114"/>
    <lineage>
        <taxon>Bacteria</taxon>
        <taxon>Bacillati</taxon>
        <taxon>Bacillota</taxon>
        <taxon>Bacilli</taxon>
        <taxon>Bacillales</taxon>
        <taxon>Paenibacillaceae</taxon>
        <taxon>Paenibacillus</taxon>
    </lineage>
</organism>
<keyword evidence="2" id="KW-1185">Reference proteome</keyword>
<dbReference type="Pfam" id="PF14286">
    <property type="entry name" value="DHHW"/>
    <property type="match status" value="1"/>
</dbReference>
<dbReference type="OrthoDB" id="175771at2"/>
<dbReference type="InterPro" id="IPR025945">
    <property type="entry name" value="DHHW"/>
</dbReference>
<sequence length="409" mass="46062">MKFRYIWNTLFFLLVIFGLGILNLAYPQSGDVSSLEQRTLTKWPAFSWERFFSGEFTREFDDYFSDHFAFRTPMAKAGAALVEYKGLPDNEAKIIQQGGDNTAQKLDTAAKDGSAAAGAGQEVQYLIYKDRAYTLFAYSQEAAEAYAKALNRFKAAVDPKVGVYSMLAPTSSEFIGKASYQKLSDSQKNAFHHVNASLDPEIRRIDVYGALDRHKQEEIYFGTDHHWTALGAYYAYAELMKELGETPVPLDSYAKGRIEGFLGTAYKATLSPKLKAHPDTIEYYEPGSKYEYTRYSTKGQPLPGKIVDPRYAKASGGYAVFLGGDFPWGEIQTERNNGRKIAVIKDSYANAFIPFLIPHFESIYYIDPRFYTGSLTEFVKEHEITDVLFLNNSTVARSTGIAQLIDKQM</sequence>
<reference evidence="1 2" key="1">
    <citation type="submission" date="2019-08" db="EMBL/GenBank/DDBJ databases">
        <title>Genome sequencing of Paenibacillus faecis DSM 23593(T).</title>
        <authorList>
            <person name="Kook J.-K."/>
            <person name="Park S.-N."/>
            <person name="Lim Y.K."/>
        </authorList>
    </citation>
    <scope>NUCLEOTIDE SEQUENCE [LARGE SCALE GENOMIC DNA]</scope>
    <source>
        <strain evidence="1 2">DSM 23593</strain>
    </source>
</reference>
<evidence type="ECO:0008006" key="3">
    <source>
        <dbReference type="Google" id="ProtNLM"/>
    </source>
</evidence>
<dbReference type="RefSeq" id="WP_148458004.1">
    <property type="nucleotide sequence ID" value="NZ_VSDO01000007.1"/>
</dbReference>
<accession>A0A5D0CJY6</accession>
<evidence type="ECO:0000313" key="1">
    <source>
        <dbReference type="EMBL" id="TYA09840.1"/>
    </source>
</evidence>